<dbReference type="Proteomes" id="UP000246099">
    <property type="component" value="Chromosome"/>
</dbReference>
<dbReference type="PANTHER" id="PTHR22600">
    <property type="entry name" value="BETA-HEXOSAMINIDASE"/>
    <property type="match status" value="1"/>
</dbReference>
<evidence type="ECO:0000256" key="4">
    <source>
        <dbReference type="ARBA" id="ARBA00022801"/>
    </source>
</evidence>
<dbReference type="Pfam" id="PF00728">
    <property type="entry name" value="Glyco_hydro_20"/>
    <property type="match status" value="1"/>
</dbReference>
<evidence type="ECO:0000256" key="6">
    <source>
        <dbReference type="SAM" id="SignalP"/>
    </source>
</evidence>
<comment type="catalytic activity">
    <reaction evidence="1">
        <text>Hydrolysis of terminal non-reducing N-acetyl-D-hexosamine residues in N-acetyl-beta-D-hexosaminides.</text>
        <dbReference type="EC" id="3.2.1.52"/>
    </reaction>
</comment>
<feature type="chain" id="PRO_5046214507" description="beta-N-acetylhexosaminidase" evidence="6">
    <location>
        <begin position="21"/>
        <end position="524"/>
    </location>
</feature>
<dbReference type="InterPro" id="IPR015883">
    <property type="entry name" value="Glyco_hydro_20_cat"/>
</dbReference>
<dbReference type="InterPro" id="IPR017853">
    <property type="entry name" value="GH"/>
</dbReference>
<dbReference type="SUPFAM" id="SSF55545">
    <property type="entry name" value="beta-N-acetylhexosaminidase-like domain"/>
    <property type="match status" value="1"/>
</dbReference>
<evidence type="ECO:0000259" key="8">
    <source>
        <dbReference type="Pfam" id="PF02838"/>
    </source>
</evidence>
<evidence type="ECO:0000259" key="7">
    <source>
        <dbReference type="Pfam" id="PF00728"/>
    </source>
</evidence>
<dbReference type="InterPro" id="IPR029018">
    <property type="entry name" value="Hex-like_dom2"/>
</dbReference>
<feature type="signal peptide" evidence="6">
    <location>
        <begin position="1"/>
        <end position="20"/>
    </location>
</feature>
<feature type="domain" description="Beta-hexosaminidase bacterial type N-terminal" evidence="8">
    <location>
        <begin position="24"/>
        <end position="148"/>
    </location>
</feature>
<keyword evidence="6" id="KW-0732">Signal</keyword>
<keyword evidence="5" id="KW-0326">Glycosidase</keyword>
<dbReference type="RefSeq" id="WP_119078304.1">
    <property type="nucleotide sequence ID" value="NZ_CP029600.1"/>
</dbReference>
<feature type="domain" description="Glycoside hydrolase family 20 catalytic" evidence="7">
    <location>
        <begin position="151"/>
        <end position="485"/>
    </location>
</feature>
<keyword evidence="4" id="KW-0378">Hydrolase</keyword>
<dbReference type="EMBL" id="CP029600">
    <property type="protein sequence ID" value="AWO02099.1"/>
    <property type="molecule type" value="Genomic_DNA"/>
</dbReference>
<accession>A0ABM6WDL6</accession>
<dbReference type="Pfam" id="PF02838">
    <property type="entry name" value="Glyco_hydro_20b"/>
    <property type="match status" value="1"/>
</dbReference>
<dbReference type="CDD" id="cd06563">
    <property type="entry name" value="GH20_chitobiase-like"/>
    <property type="match status" value="1"/>
</dbReference>
<sequence>MLRSLPLLLAFLVLDQLATAQSLCPVIPLPVKASQAAGQFFLDDNTPLIVASPAALPEAQVLQKQLLKFTGIRVAVQPQSSRPAITLKLEKGGDPAAYTLNMSPKGVTVSAASGEGLFYGLASFLQLARKAQGKETGIRVPCWNIQDAPLYRWRGFMLDESRQFFGKAEVKKILDEMAFYKLNRFHWHLTDEPGWRIEIKQYPRLAYVGGIGNHHHRNTPAAYYTQDEIEEIVAYARERHITVVPEIDMPGHATAANRAYPEFSGGGSAKYPEFTFNPGKEETYQYLTNILKEVNVLFPSGMIHIGGDEVSFGSEKWKTDPAVQQLMQKEKLGTLEQVEHYFIKRMADTLIRLNSKVLGWDEVTAASLPAKETIVFWWRHDRPQQLKSAIDKGYKVVLCPRIPFYFDFVQDSSNLVGRRWAGAFAPLEAVYNFSAASLPAGINGKSPLIEGIQANLWTETVQSVDRMYYMTFPRLIALAEAAWTQPDKKDFEQFKARLKDALPLLKQQGIYYMDTPAKTPEPIR</sequence>
<evidence type="ECO:0000256" key="3">
    <source>
        <dbReference type="ARBA" id="ARBA00012663"/>
    </source>
</evidence>
<dbReference type="PANTHER" id="PTHR22600:SF57">
    <property type="entry name" value="BETA-N-ACETYLHEXOSAMINIDASE"/>
    <property type="match status" value="1"/>
</dbReference>
<evidence type="ECO:0000256" key="2">
    <source>
        <dbReference type="ARBA" id="ARBA00006285"/>
    </source>
</evidence>
<dbReference type="SUPFAM" id="SSF51445">
    <property type="entry name" value="(Trans)glycosidases"/>
    <property type="match status" value="1"/>
</dbReference>
<proteinExistence type="inferred from homology"/>
<name>A0ABM6WDL6_9BACT</name>
<evidence type="ECO:0000313" key="9">
    <source>
        <dbReference type="EMBL" id="AWO02099.1"/>
    </source>
</evidence>
<dbReference type="Gene3D" id="3.30.379.10">
    <property type="entry name" value="Chitobiase/beta-hexosaminidase domain 2-like"/>
    <property type="match status" value="1"/>
</dbReference>
<keyword evidence="10" id="KW-1185">Reference proteome</keyword>
<dbReference type="InterPro" id="IPR015882">
    <property type="entry name" value="HEX_bac_N"/>
</dbReference>
<evidence type="ECO:0000256" key="5">
    <source>
        <dbReference type="ARBA" id="ARBA00023295"/>
    </source>
</evidence>
<organism evidence="9 10">
    <name type="scientific">Chitinophaga alhagiae</name>
    <dbReference type="NCBI Taxonomy" id="2203219"/>
    <lineage>
        <taxon>Bacteria</taxon>
        <taxon>Pseudomonadati</taxon>
        <taxon>Bacteroidota</taxon>
        <taxon>Chitinophagia</taxon>
        <taxon>Chitinophagales</taxon>
        <taxon>Chitinophagaceae</taxon>
        <taxon>Chitinophaga</taxon>
    </lineage>
</organism>
<evidence type="ECO:0000256" key="1">
    <source>
        <dbReference type="ARBA" id="ARBA00001231"/>
    </source>
</evidence>
<dbReference type="PRINTS" id="PR00738">
    <property type="entry name" value="GLHYDRLASE20"/>
</dbReference>
<dbReference type="Gene3D" id="3.20.20.80">
    <property type="entry name" value="Glycosidases"/>
    <property type="match status" value="1"/>
</dbReference>
<evidence type="ECO:0000313" key="10">
    <source>
        <dbReference type="Proteomes" id="UP000246099"/>
    </source>
</evidence>
<comment type="similarity">
    <text evidence="2">Belongs to the glycosyl hydrolase 20 family.</text>
</comment>
<reference evidence="9 10" key="1">
    <citation type="submission" date="2018-05" db="EMBL/GenBank/DDBJ databases">
        <title>Chitinophaga sp. nov., isolated from rhizosphere soil of Alhagi.</title>
        <authorList>
            <person name="Liu Y."/>
        </authorList>
    </citation>
    <scope>NUCLEOTIDE SEQUENCE [LARGE SCALE GENOMIC DNA]</scope>
    <source>
        <strain evidence="9 10">T22</strain>
    </source>
</reference>
<dbReference type="InterPro" id="IPR025705">
    <property type="entry name" value="Beta_hexosaminidase_sua/sub"/>
</dbReference>
<gene>
    <name evidence="9" type="ORF">DLD77_10530</name>
</gene>
<dbReference type="EC" id="3.2.1.52" evidence="3"/>
<protein>
    <recommendedName>
        <fullName evidence="3">beta-N-acetylhexosaminidase</fullName>
        <ecNumber evidence="3">3.2.1.52</ecNumber>
    </recommendedName>
</protein>